<dbReference type="PANTHER" id="PTHR38016:SF1">
    <property type="entry name" value="LIMITING CO2-INDUCIBLE PROTEIN B_C BETA CARBONYIC ANHYDRASE DOMAIN-CONTAINING PROTEIN"/>
    <property type="match status" value="1"/>
</dbReference>
<feature type="domain" description="Limiting CO2-inducible protein B/C beta carbonyic anhydrase" evidence="1">
    <location>
        <begin position="19"/>
        <end position="226"/>
    </location>
</feature>
<name>A0A0U9HT21_9BACT</name>
<dbReference type="PANTHER" id="PTHR38016">
    <property type="entry name" value="UNNAMED PRODUCT"/>
    <property type="match status" value="1"/>
</dbReference>
<dbReference type="OrthoDB" id="9792766at2"/>
<dbReference type="InterPro" id="IPR040703">
    <property type="entry name" value="LCIB/C_CA"/>
</dbReference>
<comment type="caution">
    <text evidence="2">The sequence shown here is derived from an EMBL/GenBank/DDBJ whole genome shotgun (WGS) entry which is preliminary data.</text>
</comment>
<evidence type="ECO:0000313" key="2">
    <source>
        <dbReference type="EMBL" id="GAQ93857.1"/>
    </source>
</evidence>
<dbReference type="AlphaFoldDB" id="A0A0U9HT21"/>
<keyword evidence="3" id="KW-1185">Reference proteome</keyword>
<dbReference type="EMBL" id="BCNO01000001">
    <property type="protein sequence ID" value="GAQ93857.1"/>
    <property type="molecule type" value="Genomic_DNA"/>
</dbReference>
<proteinExistence type="predicted"/>
<dbReference type="Pfam" id="PF18599">
    <property type="entry name" value="LCIB_C_CA"/>
    <property type="match status" value="1"/>
</dbReference>
<dbReference type="Proteomes" id="UP000054976">
    <property type="component" value="Unassembled WGS sequence"/>
</dbReference>
<gene>
    <name evidence="2" type="ORF">TAGGR_121</name>
</gene>
<reference evidence="3" key="1">
    <citation type="submission" date="2016-01" db="EMBL/GenBank/DDBJ databases">
        <title>Draft genome sequence of Thermodesulfovibrio aggregans strain TGE-P1.</title>
        <authorList>
            <person name="Sekiguchi Y."/>
            <person name="Ohashi A."/>
            <person name="Matsuura N."/>
            <person name="Tourlousse M.D."/>
        </authorList>
    </citation>
    <scope>NUCLEOTIDE SEQUENCE [LARGE SCALE GENOMIC DNA]</scope>
    <source>
        <strain evidence="3">TGE-P1</strain>
    </source>
</reference>
<protein>
    <recommendedName>
        <fullName evidence="1">Limiting CO2-inducible protein B/C beta carbonyic anhydrase domain-containing protein</fullName>
    </recommendedName>
</protein>
<accession>A0A0U9HT21</accession>
<dbReference type="STRING" id="86166.TAGGR_121"/>
<evidence type="ECO:0000313" key="3">
    <source>
        <dbReference type="Proteomes" id="UP000054976"/>
    </source>
</evidence>
<organism evidence="2 3">
    <name type="scientific">Thermodesulfovibrio aggregans</name>
    <dbReference type="NCBI Taxonomy" id="86166"/>
    <lineage>
        <taxon>Bacteria</taxon>
        <taxon>Pseudomonadati</taxon>
        <taxon>Nitrospirota</taxon>
        <taxon>Thermodesulfovibrionia</taxon>
        <taxon>Thermodesulfovibrionales</taxon>
        <taxon>Thermodesulfovibrionaceae</taxon>
        <taxon>Thermodesulfovibrio</taxon>
    </lineage>
</organism>
<evidence type="ECO:0000259" key="1">
    <source>
        <dbReference type="Pfam" id="PF18599"/>
    </source>
</evidence>
<sequence length="236" mass="26790">MVIKPILEKIFGRFYKEYDFIKRSYDVLKGYGFTDDNAIASVCVCRDEISQTIRSHVKRMWGEAFNFSSLAGLFTAGKTGMKAFISHAPKVGGKERYVFYAFSHIAIDENENMGVCKRKGLEKSHACGALCLFLNELASGKINIRLDEEDIEESLLKRRLLRELKYGEVPDLLTLTKITLKAIVEDLENIIQKVVDPKKADYAVISGIQIHGPEENYIVPDESYVIIDGERKKLEI</sequence>
<dbReference type="RefSeq" id="WP_059175350.1">
    <property type="nucleotide sequence ID" value="NZ_BCNO01000001.1"/>
</dbReference>